<evidence type="ECO:0000313" key="1">
    <source>
        <dbReference type="EMBL" id="PAX52867.1"/>
    </source>
</evidence>
<organism evidence="1 2">
    <name type="scientific">Brunnivagina elsteri CCALA 953</name>
    <dbReference type="NCBI Taxonomy" id="987040"/>
    <lineage>
        <taxon>Bacteria</taxon>
        <taxon>Bacillati</taxon>
        <taxon>Cyanobacteriota</taxon>
        <taxon>Cyanophyceae</taxon>
        <taxon>Nostocales</taxon>
        <taxon>Calotrichaceae</taxon>
        <taxon>Brunnivagina</taxon>
    </lineage>
</organism>
<reference evidence="1 2" key="1">
    <citation type="submission" date="2017-08" db="EMBL/GenBank/DDBJ databases">
        <title>Draft genome sequence of filamentous cyanobacterium Calothrix elsteri CCALA 953.</title>
        <authorList>
            <person name="Gagunashvili A.N."/>
            <person name="Elster J."/>
            <person name="Andresson O.S."/>
        </authorList>
    </citation>
    <scope>NUCLEOTIDE SEQUENCE [LARGE SCALE GENOMIC DNA]</scope>
    <source>
        <strain evidence="1 2">CCALA 953</strain>
    </source>
</reference>
<dbReference type="InterPro" id="IPR025662">
    <property type="entry name" value="Sigma_54_int_dom_ATP-bd_1"/>
</dbReference>
<name>A0A2A2TGD3_9CYAN</name>
<dbReference type="PROSITE" id="PS00675">
    <property type="entry name" value="SIGMA54_INTERACT_1"/>
    <property type="match status" value="1"/>
</dbReference>
<dbReference type="InterPro" id="IPR027417">
    <property type="entry name" value="P-loop_NTPase"/>
</dbReference>
<gene>
    <name evidence="1" type="ORF">CK510_17060</name>
</gene>
<dbReference type="AlphaFoldDB" id="A0A2A2TGD3"/>
<evidence type="ECO:0000313" key="2">
    <source>
        <dbReference type="Proteomes" id="UP000218238"/>
    </source>
</evidence>
<dbReference type="RefSeq" id="WP_095722849.1">
    <property type="nucleotide sequence ID" value="NZ_NTFS01000192.1"/>
</dbReference>
<comment type="caution">
    <text evidence="1">The sequence shown here is derived from an EMBL/GenBank/DDBJ whole genome shotgun (WGS) entry which is preliminary data.</text>
</comment>
<dbReference type="EMBL" id="NTFS01000192">
    <property type="protein sequence ID" value="PAX52867.1"/>
    <property type="molecule type" value="Genomic_DNA"/>
</dbReference>
<sequence length="386" mass="42541">MENNRLRRVEWVDLNLPSLRDFDRFLGWMVGRVLFSGWLFSINTIRVAAKIIVSVCDQTERASRQILAVYEQLPHAGMLGANVIDVTAAVLPLSPENIITDLLRAIEGKHVLIIGDTGTGKSTIAQWLAYQVGGDITVYDPDAAPDEWAGLNVVGRKGNFSAIATAMEADLEELQRRIELRGEGGDKALAGLDSVTIAEEFPLLVSEVDIASQWLIKHGNRGRKPKRFIVGLSQDDSVAALGIEGQGNARKNFRFVRLGKFGVNHARKLKDSAVEEWLKAGKYRCMVEDTPCQLPDLSSFNMFVPRVSLQPSFQDMKTAETTVEPELQPISTPEKPVSDTTLKAVKACLEAGFSDSKLIKEVLGFSGGRYKEGKEILEKMKGELGK</sequence>
<proteinExistence type="predicted"/>
<keyword evidence="2" id="KW-1185">Reference proteome</keyword>
<dbReference type="SUPFAM" id="SSF52540">
    <property type="entry name" value="P-loop containing nucleoside triphosphate hydrolases"/>
    <property type="match status" value="1"/>
</dbReference>
<dbReference type="Proteomes" id="UP000218238">
    <property type="component" value="Unassembled WGS sequence"/>
</dbReference>
<dbReference type="OrthoDB" id="477569at2"/>
<accession>A0A2A2TGD3</accession>
<dbReference type="GO" id="GO:0005524">
    <property type="term" value="F:ATP binding"/>
    <property type="evidence" value="ECO:0007669"/>
    <property type="project" value="UniProtKB-KW"/>
</dbReference>
<dbReference type="Gene3D" id="3.40.50.300">
    <property type="entry name" value="P-loop containing nucleotide triphosphate hydrolases"/>
    <property type="match status" value="1"/>
</dbReference>
<keyword evidence="1" id="KW-0547">Nucleotide-binding</keyword>
<protein>
    <submittedName>
        <fullName evidence="1">ATP-binding protein</fullName>
    </submittedName>
</protein>
<keyword evidence="1" id="KW-0067">ATP-binding</keyword>